<dbReference type="AlphaFoldDB" id="A0A372LVY2"/>
<accession>A0A372LVY2</accession>
<dbReference type="OrthoDB" id="4147507at2"/>
<reference evidence="1 2" key="1">
    <citation type="submission" date="2018-08" db="EMBL/GenBank/DDBJ databases">
        <title>Isolation, diversity and antifungal activity of Actinobacteria from wheat.</title>
        <authorList>
            <person name="Han C."/>
        </authorList>
    </citation>
    <scope>NUCLEOTIDE SEQUENCE [LARGE SCALE GENOMIC DNA]</scope>
    <source>
        <strain evidence="1 2">NEAU-YY421</strain>
    </source>
</reference>
<dbReference type="SUPFAM" id="SSF54909">
    <property type="entry name" value="Dimeric alpha+beta barrel"/>
    <property type="match status" value="1"/>
</dbReference>
<proteinExistence type="predicted"/>
<sequence>MPPRQPPGQRPGNRVVIVAKIKPGAEESVAGVFADSDATSLPKDIGVRERSLFALNDLYVHIVDFEHDARDAMKIAQQQSGFTDISRRLDPFITPYSPDWSSPADAMASRFYHWHVRD</sequence>
<evidence type="ECO:0000313" key="1">
    <source>
        <dbReference type="EMBL" id="RFU82811.1"/>
    </source>
</evidence>
<dbReference type="EMBL" id="QUAK01000232">
    <property type="protein sequence ID" value="RFU82811.1"/>
    <property type="molecule type" value="Genomic_DNA"/>
</dbReference>
<protein>
    <submittedName>
        <fullName evidence="1">TcmI family type II polyketide cyclase</fullName>
    </submittedName>
</protein>
<name>A0A372LVY2_9ACTN</name>
<dbReference type="Proteomes" id="UP000263094">
    <property type="component" value="Unassembled WGS sequence"/>
</dbReference>
<dbReference type="InterPro" id="IPR038474">
    <property type="entry name" value="Polyketide_synth_cyclase_sf"/>
</dbReference>
<keyword evidence="2" id="KW-1185">Reference proteome</keyword>
<dbReference type="InterPro" id="IPR006765">
    <property type="entry name" value="Polyketide_synth_cyclase"/>
</dbReference>
<dbReference type="GO" id="GO:0030639">
    <property type="term" value="P:polyketide biosynthetic process"/>
    <property type="evidence" value="ECO:0007669"/>
    <property type="project" value="InterPro"/>
</dbReference>
<dbReference type="Gene3D" id="3.30.70.1090">
    <property type="entry name" value="Dimeric alpha+beta barrel"/>
    <property type="match status" value="1"/>
</dbReference>
<dbReference type="Pfam" id="PF04673">
    <property type="entry name" value="Cyclase_polyket"/>
    <property type="match status" value="1"/>
</dbReference>
<evidence type="ECO:0000313" key="2">
    <source>
        <dbReference type="Proteomes" id="UP000263094"/>
    </source>
</evidence>
<organism evidence="1 2">
    <name type="scientific">Streptomyces triticagri</name>
    <dbReference type="NCBI Taxonomy" id="2293568"/>
    <lineage>
        <taxon>Bacteria</taxon>
        <taxon>Bacillati</taxon>
        <taxon>Actinomycetota</taxon>
        <taxon>Actinomycetes</taxon>
        <taxon>Kitasatosporales</taxon>
        <taxon>Streptomycetaceae</taxon>
        <taxon>Streptomyces</taxon>
    </lineage>
</organism>
<comment type="caution">
    <text evidence="1">The sequence shown here is derived from an EMBL/GenBank/DDBJ whole genome shotgun (WGS) entry which is preliminary data.</text>
</comment>
<gene>
    <name evidence="1" type="ORF">DY218_31080</name>
</gene>
<dbReference type="InterPro" id="IPR011008">
    <property type="entry name" value="Dimeric_a/b-barrel"/>
</dbReference>